<accession>A0A077LX35</accession>
<dbReference type="Proteomes" id="UP000035721">
    <property type="component" value="Unassembled WGS sequence"/>
</dbReference>
<dbReference type="STRING" id="1194083.BN12_2650004"/>
<keyword evidence="2" id="KW-1185">Reference proteome</keyword>
<dbReference type="SUPFAM" id="SSF54637">
    <property type="entry name" value="Thioesterase/thiol ester dehydrase-isomerase"/>
    <property type="match status" value="1"/>
</dbReference>
<gene>
    <name evidence="1" type="ORF">BN12_2650004</name>
</gene>
<dbReference type="RefSeq" id="WP_048555200.1">
    <property type="nucleotide sequence ID" value="NZ_HF570958.1"/>
</dbReference>
<reference evidence="1 2" key="1">
    <citation type="journal article" date="2013" name="ISME J.">
        <title>A metabolic model for members of the genus Tetrasphaera involved in enhanced biological phosphorus removal.</title>
        <authorList>
            <person name="Kristiansen R."/>
            <person name="Nguyen H.T.T."/>
            <person name="Saunders A.M."/>
            <person name="Nielsen J.L."/>
            <person name="Wimmer R."/>
            <person name="Le V.Q."/>
            <person name="McIlroy S.J."/>
            <person name="Petrovski S."/>
            <person name="Seviour R.J."/>
            <person name="Calteau A."/>
            <person name="Nielsen K.L."/>
            <person name="Nielsen P.H."/>
        </authorList>
    </citation>
    <scope>NUCLEOTIDE SEQUENCE [LARGE SCALE GENOMIC DNA]</scope>
    <source>
        <strain evidence="1 2">T1-X7</strain>
    </source>
</reference>
<dbReference type="EMBL" id="CAJB01000185">
    <property type="protein sequence ID" value="CCH78231.1"/>
    <property type="molecule type" value="Genomic_DNA"/>
</dbReference>
<proteinExistence type="predicted"/>
<dbReference type="AlphaFoldDB" id="A0A077LX35"/>
<comment type="caution">
    <text evidence="1">The sequence shown here is derived from an EMBL/GenBank/DDBJ whole genome shotgun (WGS) entry which is preliminary data.</text>
</comment>
<protein>
    <recommendedName>
        <fullName evidence="3">Thioesterase domain-containing protein</fullName>
    </recommendedName>
</protein>
<evidence type="ECO:0000313" key="1">
    <source>
        <dbReference type="EMBL" id="CCH78231.1"/>
    </source>
</evidence>
<dbReference type="Gene3D" id="3.10.129.10">
    <property type="entry name" value="Hotdog Thioesterase"/>
    <property type="match status" value="1"/>
</dbReference>
<evidence type="ECO:0008006" key="3">
    <source>
        <dbReference type="Google" id="ProtNLM"/>
    </source>
</evidence>
<evidence type="ECO:0000313" key="2">
    <source>
        <dbReference type="Proteomes" id="UP000035721"/>
    </source>
</evidence>
<sequence length="243" mass="24981">MASLHVPARFNGPPHSANGGWFAGRVAEEVDADVVTVRLRTPPPLDRDLAVLPASCAEGDAWGVQVWDGEPTAGSIVASAVPAAAEGLGDDVPPPVAFDVAQASGTAYEGLSDHPFPTCFTCGTARSDGLGLRPGRVPGGGGEYAATWVPVEVSGPIVWAALDCPSGWSAGVSGRPMLLGTMTARVVELPAVGERCVVVAWPRGREGRRCPAASVLYGDDGRLLARAESIWVAVDPATVRPVA</sequence>
<dbReference type="InterPro" id="IPR029069">
    <property type="entry name" value="HotDog_dom_sf"/>
</dbReference>
<name>A0A077LX35_9MICO</name>
<dbReference type="OrthoDB" id="5495835at2"/>
<organism evidence="1 2">
    <name type="scientific">Nostocoides japonicum T1-X7</name>
    <dbReference type="NCBI Taxonomy" id="1194083"/>
    <lineage>
        <taxon>Bacteria</taxon>
        <taxon>Bacillati</taxon>
        <taxon>Actinomycetota</taxon>
        <taxon>Actinomycetes</taxon>
        <taxon>Micrococcales</taxon>
        <taxon>Intrasporangiaceae</taxon>
        <taxon>Nostocoides</taxon>
    </lineage>
</organism>